<name>A0ACB0JXB8_TRIPR</name>
<evidence type="ECO:0000313" key="2">
    <source>
        <dbReference type="Proteomes" id="UP001177021"/>
    </source>
</evidence>
<reference evidence="1" key="1">
    <citation type="submission" date="2023-10" db="EMBL/GenBank/DDBJ databases">
        <authorList>
            <person name="Rodriguez Cubillos JULIANA M."/>
            <person name="De Vega J."/>
        </authorList>
    </citation>
    <scope>NUCLEOTIDE SEQUENCE</scope>
</reference>
<evidence type="ECO:0000313" key="1">
    <source>
        <dbReference type="EMBL" id="CAJ2648549.1"/>
    </source>
</evidence>
<sequence length="76" mass="8890">MPYFLQVNEKNMTQIHKFIYVMILFLFLFLVATYTDAHDECNSDDDCKKSICLFPFVYNKCIDNICVCAGVKHLIV</sequence>
<accession>A0ACB0JXB8</accession>
<keyword evidence="2" id="KW-1185">Reference proteome</keyword>
<gene>
    <name evidence="1" type="ORF">MILVUS5_LOCUS16874</name>
</gene>
<dbReference type="Proteomes" id="UP001177021">
    <property type="component" value="Unassembled WGS sequence"/>
</dbReference>
<organism evidence="1 2">
    <name type="scientific">Trifolium pratense</name>
    <name type="common">Red clover</name>
    <dbReference type="NCBI Taxonomy" id="57577"/>
    <lineage>
        <taxon>Eukaryota</taxon>
        <taxon>Viridiplantae</taxon>
        <taxon>Streptophyta</taxon>
        <taxon>Embryophyta</taxon>
        <taxon>Tracheophyta</taxon>
        <taxon>Spermatophyta</taxon>
        <taxon>Magnoliopsida</taxon>
        <taxon>eudicotyledons</taxon>
        <taxon>Gunneridae</taxon>
        <taxon>Pentapetalae</taxon>
        <taxon>rosids</taxon>
        <taxon>fabids</taxon>
        <taxon>Fabales</taxon>
        <taxon>Fabaceae</taxon>
        <taxon>Papilionoideae</taxon>
        <taxon>50 kb inversion clade</taxon>
        <taxon>NPAAA clade</taxon>
        <taxon>Hologalegina</taxon>
        <taxon>IRL clade</taxon>
        <taxon>Trifolieae</taxon>
        <taxon>Trifolium</taxon>
    </lineage>
</organism>
<protein>
    <submittedName>
        <fullName evidence="1">Uncharacterized protein</fullName>
    </submittedName>
</protein>
<proteinExistence type="predicted"/>
<comment type="caution">
    <text evidence="1">The sequence shown here is derived from an EMBL/GenBank/DDBJ whole genome shotgun (WGS) entry which is preliminary data.</text>
</comment>
<dbReference type="EMBL" id="CASHSV030000109">
    <property type="protein sequence ID" value="CAJ2648549.1"/>
    <property type="molecule type" value="Genomic_DNA"/>
</dbReference>